<evidence type="ECO:0000256" key="1">
    <source>
        <dbReference type="SAM" id="MobiDB-lite"/>
    </source>
</evidence>
<dbReference type="Pfam" id="PF05762">
    <property type="entry name" value="VWA_CoxE"/>
    <property type="match status" value="1"/>
</dbReference>
<reference evidence="4" key="1">
    <citation type="journal article" date="2019" name="Int. J. Syst. Evol. Microbiol.">
        <title>The Global Catalogue of Microorganisms (GCM) 10K type strain sequencing project: providing services to taxonomists for standard genome sequencing and annotation.</title>
        <authorList>
            <consortium name="The Broad Institute Genomics Platform"/>
            <consortium name="The Broad Institute Genome Sequencing Center for Infectious Disease"/>
            <person name="Wu L."/>
            <person name="Ma J."/>
        </authorList>
    </citation>
    <scope>NUCLEOTIDE SEQUENCE [LARGE SCALE GENOMIC DNA]</scope>
    <source>
        <strain evidence="4">JCM 14326</strain>
    </source>
</reference>
<dbReference type="Proteomes" id="UP001501094">
    <property type="component" value="Unassembled WGS sequence"/>
</dbReference>
<sequence>MTATGAQAADAVPAGSSGNGAAPGGGTAGTAGGPATAPPSDNTATGAISHDEAARRWRLVLGRYAAEKLEVGSGDQRLDSTLGYLYDREYQARGHAAGRGGKGRGGPGSLDGSQPHGVDLTALGWLGEARSLFPRETFERMQVEAVGRYGLTELLRDPATVEAMEPSRELATALLQVRGKLDDSMAAGVRRVIERVVEDVVRRLKPRFLTAMGGRVDRSRRSMHKVARNFDWKRTLRANLGRVDGSGRMMIQDVRFNARQKRALTWDVIVLVDQSGSMAASLLYSAVCAGILSGLPGIEVRLVLFDTSVVDMSHLAHDPVGVLLTAQLGGGTDIAKAVRFAEQQVRNPSRTVVALVSDFYEGGSVSELLAAVKRLRSSGVTLLGLAALDESAEPIYDQGTARHLAEAGMEVAALTPERFAEWLGEVLS</sequence>
<dbReference type="RefSeq" id="WP_344103593.1">
    <property type="nucleotide sequence ID" value="NZ_BAAANL010000005.1"/>
</dbReference>
<feature type="compositionally biased region" description="Gly residues" evidence="1">
    <location>
        <begin position="97"/>
        <end position="109"/>
    </location>
</feature>
<dbReference type="EMBL" id="BAAANL010000005">
    <property type="protein sequence ID" value="GAA1866931.1"/>
    <property type="molecule type" value="Genomic_DNA"/>
</dbReference>
<dbReference type="PANTHER" id="PTHR30634:SF16">
    <property type="entry name" value="OUTER-MEMBRANE LIPOPROTEIN LOLB"/>
    <property type="match status" value="1"/>
</dbReference>
<protein>
    <submittedName>
        <fullName evidence="3">VWA domain-containing protein</fullName>
    </submittedName>
</protein>
<dbReference type="SUPFAM" id="SSF53300">
    <property type="entry name" value="vWA-like"/>
    <property type="match status" value="1"/>
</dbReference>
<dbReference type="PANTHER" id="PTHR30634">
    <property type="entry name" value="OUTER MEMBRANE LOLAB LIPOPROTEIN INSERTION APPARATUS"/>
    <property type="match status" value="1"/>
</dbReference>
<feature type="region of interest" description="Disordered" evidence="1">
    <location>
        <begin position="95"/>
        <end position="116"/>
    </location>
</feature>
<comment type="caution">
    <text evidence="3">The sequence shown here is derived from an EMBL/GenBank/DDBJ whole genome shotgun (WGS) entry which is preliminary data.</text>
</comment>
<organism evidence="3 4">
    <name type="scientific">Myceligenerans crystallogenes</name>
    <dbReference type="NCBI Taxonomy" id="316335"/>
    <lineage>
        <taxon>Bacteria</taxon>
        <taxon>Bacillati</taxon>
        <taxon>Actinomycetota</taxon>
        <taxon>Actinomycetes</taxon>
        <taxon>Micrococcales</taxon>
        <taxon>Promicromonosporaceae</taxon>
        <taxon>Myceligenerans</taxon>
    </lineage>
</organism>
<evidence type="ECO:0000313" key="4">
    <source>
        <dbReference type="Proteomes" id="UP001501094"/>
    </source>
</evidence>
<dbReference type="InterPro" id="IPR008912">
    <property type="entry name" value="Uncharacterised_CoxE"/>
</dbReference>
<feature type="compositionally biased region" description="Gly residues" evidence="1">
    <location>
        <begin position="17"/>
        <end position="32"/>
    </location>
</feature>
<dbReference type="InterPro" id="IPR036465">
    <property type="entry name" value="vWFA_dom_sf"/>
</dbReference>
<gene>
    <name evidence="3" type="ORF">GCM10009751_26390</name>
</gene>
<dbReference type="InterPro" id="IPR050458">
    <property type="entry name" value="LolB"/>
</dbReference>
<evidence type="ECO:0000313" key="3">
    <source>
        <dbReference type="EMBL" id="GAA1866931.1"/>
    </source>
</evidence>
<evidence type="ECO:0000259" key="2">
    <source>
        <dbReference type="SMART" id="SM00327"/>
    </source>
</evidence>
<keyword evidence="4" id="KW-1185">Reference proteome</keyword>
<name>A0ABP4ZSB9_9MICO</name>
<feature type="region of interest" description="Disordered" evidence="1">
    <location>
        <begin position="1"/>
        <end position="48"/>
    </location>
</feature>
<feature type="domain" description="VWFA" evidence="2">
    <location>
        <begin position="265"/>
        <end position="427"/>
    </location>
</feature>
<proteinExistence type="predicted"/>
<dbReference type="InterPro" id="IPR002035">
    <property type="entry name" value="VWF_A"/>
</dbReference>
<dbReference type="SMART" id="SM00327">
    <property type="entry name" value="VWA"/>
    <property type="match status" value="1"/>
</dbReference>
<dbReference type="Gene3D" id="3.40.50.410">
    <property type="entry name" value="von Willebrand factor, type A domain"/>
    <property type="match status" value="1"/>
</dbReference>
<accession>A0ABP4ZSB9</accession>